<keyword evidence="2" id="KW-0808">Transferase</keyword>
<accession>A4J9R2</accession>
<keyword evidence="3" id="KW-1185">Reference proteome</keyword>
<organism evidence="2 3">
    <name type="scientific">Desulforamulus reducens (strain ATCC BAA-1160 / DSM 100696 / MI-1)</name>
    <name type="common">Desulfotomaculum reducens</name>
    <dbReference type="NCBI Taxonomy" id="349161"/>
    <lineage>
        <taxon>Bacteria</taxon>
        <taxon>Bacillati</taxon>
        <taxon>Bacillota</taxon>
        <taxon>Clostridia</taxon>
        <taxon>Eubacteriales</taxon>
        <taxon>Peptococcaceae</taxon>
        <taxon>Desulforamulus</taxon>
    </lineage>
</organism>
<reference evidence="2 3" key="1">
    <citation type="submission" date="2007-03" db="EMBL/GenBank/DDBJ databases">
        <title>Complete sequence of Desulfotomaculum reducens MI-1.</title>
        <authorList>
            <consortium name="US DOE Joint Genome Institute"/>
            <person name="Copeland A."/>
            <person name="Lucas S."/>
            <person name="Lapidus A."/>
            <person name="Barry K."/>
            <person name="Detter J.C."/>
            <person name="Glavina del Rio T."/>
            <person name="Hammon N."/>
            <person name="Israni S."/>
            <person name="Dalin E."/>
            <person name="Tice H."/>
            <person name="Pitluck S."/>
            <person name="Sims D."/>
            <person name="Brettin T."/>
            <person name="Bruce D."/>
            <person name="Han C."/>
            <person name="Tapia R."/>
            <person name="Schmutz J."/>
            <person name="Larimer F."/>
            <person name="Land M."/>
            <person name="Hauser L."/>
            <person name="Kyrpides N."/>
            <person name="Kim E."/>
            <person name="Tebo B.M."/>
            <person name="Richardson P."/>
        </authorList>
    </citation>
    <scope>NUCLEOTIDE SEQUENCE [LARGE SCALE GENOMIC DNA]</scope>
    <source>
        <strain evidence="2 3">MI-1</strain>
    </source>
</reference>
<dbReference type="STRING" id="349161.Dred_3315"/>
<dbReference type="Gene3D" id="3.40.50.2020">
    <property type="match status" value="1"/>
</dbReference>
<dbReference type="SUPFAM" id="SSF53271">
    <property type="entry name" value="PRTase-like"/>
    <property type="match status" value="1"/>
</dbReference>
<evidence type="ECO:0000313" key="3">
    <source>
        <dbReference type="Proteomes" id="UP000001556"/>
    </source>
</evidence>
<dbReference type="Pfam" id="PF00156">
    <property type="entry name" value="Pribosyltran"/>
    <property type="match status" value="1"/>
</dbReference>
<evidence type="ECO:0000313" key="2">
    <source>
        <dbReference type="EMBL" id="ABO51815.1"/>
    </source>
</evidence>
<dbReference type="Proteomes" id="UP000001556">
    <property type="component" value="Chromosome"/>
</dbReference>
<dbReference type="GO" id="GO:0016757">
    <property type="term" value="F:glycosyltransferase activity"/>
    <property type="evidence" value="ECO:0007669"/>
    <property type="project" value="UniProtKB-KW"/>
</dbReference>
<name>A4J9R2_DESRM</name>
<protein>
    <submittedName>
        <fullName evidence="2">Phosphoribosyltransferase</fullName>
    </submittedName>
</protein>
<gene>
    <name evidence="2" type="ordered locus">Dred_3315</name>
</gene>
<sequence length="208" mass="22863">MFENRIDAGQRMAVALEKIKIENGIVMAIPRGGVVVGAQIAQRFQIPLDIIIPKKIGLPHNPEIAIGAVTEDGTAIYNEKLINDLNLTPKELEPIVKKIVKEIERRRILYKGKSEPAVLSNRHAILVDDGIATGATVIAALRSLQKSGCKKITLAIPVAPPDTVERLEKEVDHLICLVSQEPFYAVGQFYKNFCQIDDDEVISLLAGH</sequence>
<dbReference type="eggNOG" id="COG1926">
    <property type="taxonomic scope" value="Bacteria"/>
</dbReference>
<dbReference type="OrthoDB" id="9810066at2"/>
<dbReference type="HOGENOM" id="CLU_083583_0_0_9"/>
<dbReference type="CDD" id="cd06223">
    <property type="entry name" value="PRTases_typeI"/>
    <property type="match status" value="1"/>
</dbReference>
<dbReference type="InterPro" id="IPR029057">
    <property type="entry name" value="PRTase-like"/>
</dbReference>
<keyword evidence="2" id="KW-0328">Glycosyltransferase</keyword>
<proteinExistence type="predicted"/>
<feature type="domain" description="Phosphoribosyltransferase" evidence="1">
    <location>
        <begin position="17"/>
        <end position="178"/>
    </location>
</feature>
<evidence type="ECO:0000259" key="1">
    <source>
        <dbReference type="Pfam" id="PF00156"/>
    </source>
</evidence>
<dbReference type="EMBL" id="CP000612">
    <property type="protein sequence ID" value="ABO51815.1"/>
    <property type="molecule type" value="Genomic_DNA"/>
</dbReference>
<dbReference type="RefSeq" id="WP_011879600.1">
    <property type="nucleotide sequence ID" value="NC_009253.1"/>
</dbReference>
<dbReference type="InterPro" id="IPR000836">
    <property type="entry name" value="PRTase_dom"/>
</dbReference>
<dbReference type="AlphaFoldDB" id="A4J9R2"/>
<dbReference type="Gene3D" id="3.30.1310.20">
    <property type="entry name" value="PRTase-like"/>
    <property type="match status" value="1"/>
</dbReference>
<dbReference type="KEGG" id="drm:Dred_3315"/>